<evidence type="ECO:0000256" key="2">
    <source>
        <dbReference type="ARBA" id="ARBA00023619"/>
    </source>
</evidence>
<dbReference type="GO" id="GO:0004252">
    <property type="term" value="F:serine-type endopeptidase activity"/>
    <property type="evidence" value="ECO:0007669"/>
    <property type="project" value="UniProtKB-EC"/>
</dbReference>
<dbReference type="GO" id="GO:0006508">
    <property type="term" value="P:proteolysis"/>
    <property type="evidence" value="ECO:0007669"/>
    <property type="project" value="InterPro"/>
</dbReference>
<gene>
    <name evidence="3" type="ORF">AaE_012976</name>
</gene>
<comment type="catalytic activity">
    <reaction evidence="1">
        <text>Hydrolysis of proteins with broad specificity for peptide bonds, and a preference for a large uncharged residue in P1. Hydrolyzes peptide amides.</text>
        <dbReference type="EC" id="3.4.21.62"/>
    </reaction>
</comment>
<reference evidence="3 4" key="1">
    <citation type="submission" date="2019-06" db="EMBL/GenBank/DDBJ databases">
        <title>Genomics analysis of Aphanomyces spp. identifies a new class of oomycete effector associated with host adaptation.</title>
        <authorList>
            <person name="Gaulin E."/>
        </authorList>
    </citation>
    <scope>NUCLEOTIDE SEQUENCE [LARGE SCALE GENOMIC DNA]</scope>
    <source>
        <strain evidence="3 4">E</strain>
    </source>
</reference>
<protein>
    <recommendedName>
        <fullName evidence="2">subtilisin</fullName>
        <ecNumber evidence="2">3.4.21.62</ecNumber>
    </recommendedName>
</protein>
<evidence type="ECO:0000256" key="1">
    <source>
        <dbReference type="ARBA" id="ARBA00023529"/>
    </source>
</evidence>
<evidence type="ECO:0000313" key="3">
    <source>
        <dbReference type="EMBL" id="KAF0709104.1"/>
    </source>
</evidence>
<sequence>MKPASILVLASTAPATDVAILHFEMASTGDDFTVPEVLKCSFDNQVAATNEWDVEAIGAPEVWYSTGKGTVVGSIDPGALHTHEAIKHNWLSELGWLDLYDWPALPRVTSSYGS</sequence>
<dbReference type="Gene3D" id="3.40.50.200">
    <property type="entry name" value="Peptidase S8/S53 domain"/>
    <property type="match status" value="1"/>
</dbReference>
<accession>A0A6A4Z5U0</accession>
<organism evidence="3 4">
    <name type="scientific">Aphanomyces astaci</name>
    <name type="common">Crayfish plague agent</name>
    <dbReference type="NCBI Taxonomy" id="112090"/>
    <lineage>
        <taxon>Eukaryota</taxon>
        <taxon>Sar</taxon>
        <taxon>Stramenopiles</taxon>
        <taxon>Oomycota</taxon>
        <taxon>Saprolegniomycetes</taxon>
        <taxon>Saprolegniales</taxon>
        <taxon>Verrucalvaceae</taxon>
        <taxon>Aphanomyces</taxon>
    </lineage>
</organism>
<dbReference type="Proteomes" id="UP000469452">
    <property type="component" value="Unassembled WGS sequence"/>
</dbReference>
<dbReference type="InterPro" id="IPR036852">
    <property type="entry name" value="Peptidase_S8/S53_dom_sf"/>
</dbReference>
<dbReference type="VEuPathDB" id="FungiDB:H257_08891"/>
<evidence type="ECO:0000313" key="4">
    <source>
        <dbReference type="Proteomes" id="UP000469452"/>
    </source>
</evidence>
<name>A0A6A4Z5U0_APHAT</name>
<dbReference type="EMBL" id="VJMI01018869">
    <property type="protein sequence ID" value="KAF0709104.1"/>
    <property type="molecule type" value="Genomic_DNA"/>
</dbReference>
<dbReference type="AlphaFoldDB" id="A0A6A4Z5U0"/>
<proteinExistence type="predicted"/>
<dbReference type="EC" id="3.4.21.62" evidence="2"/>
<comment type="caution">
    <text evidence="3">The sequence shown here is derived from an EMBL/GenBank/DDBJ whole genome shotgun (WGS) entry which is preliminary data.</text>
</comment>
<dbReference type="SUPFAM" id="SSF52743">
    <property type="entry name" value="Subtilisin-like"/>
    <property type="match status" value="1"/>
</dbReference>